<dbReference type="Proteomes" id="UP000091956">
    <property type="component" value="Unassembled WGS sequence"/>
</dbReference>
<dbReference type="PANTHER" id="PTHR28122:SF1">
    <property type="entry name" value="E3 UBIQUITIN-PROTEIN LIGASE SUBSTRATE RECEPTOR MMS22"/>
    <property type="match status" value="1"/>
</dbReference>
<reference evidence="3" key="2">
    <citation type="journal article" date="2018" name="Nat. Commun.">
        <title>Extreme sensitivity to ultraviolet light in the fungal pathogen causing white-nose syndrome of bats.</title>
        <authorList>
            <person name="Palmer J.M."/>
            <person name="Drees K.P."/>
            <person name="Foster J.T."/>
            <person name="Lindner D.L."/>
        </authorList>
    </citation>
    <scope>NUCLEOTIDE SEQUENCE [LARGE SCALE GENOMIC DNA]</scope>
    <source>
        <strain evidence="3">UAMH 10579</strain>
    </source>
</reference>
<feature type="compositionally biased region" description="Polar residues" evidence="1">
    <location>
        <begin position="801"/>
        <end position="815"/>
    </location>
</feature>
<feature type="compositionally biased region" description="Polar residues" evidence="1">
    <location>
        <begin position="88"/>
        <end position="100"/>
    </location>
</feature>
<evidence type="ECO:0000313" key="3">
    <source>
        <dbReference type="Proteomes" id="UP000091956"/>
    </source>
</evidence>
<feature type="region of interest" description="Disordered" evidence="1">
    <location>
        <begin position="463"/>
        <end position="482"/>
    </location>
</feature>
<feature type="region of interest" description="Disordered" evidence="1">
    <location>
        <begin position="746"/>
        <end position="872"/>
    </location>
</feature>
<feature type="region of interest" description="Disordered" evidence="1">
    <location>
        <begin position="542"/>
        <end position="578"/>
    </location>
</feature>
<dbReference type="GO" id="GO:0005634">
    <property type="term" value="C:nucleus"/>
    <property type="evidence" value="ECO:0007669"/>
    <property type="project" value="InterPro"/>
</dbReference>
<proteinExistence type="predicted"/>
<feature type="compositionally biased region" description="Polar residues" evidence="1">
    <location>
        <begin position="110"/>
        <end position="135"/>
    </location>
</feature>
<protein>
    <submittedName>
        <fullName evidence="2">Uncharacterized protein</fullName>
    </submittedName>
</protein>
<dbReference type="GO" id="GO:0035361">
    <property type="term" value="C:Cul8-RING ubiquitin ligase complex"/>
    <property type="evidence" value="ECO:0007669"/>
    <property type="project" value="TreeGrafter"/>
</dbReference>
<feature type="compositionally biased region" description="Polar residues" evidence="1">
    <location>
        <begin position="66"/>
        <end position="77"/>
    </location>
</feature>
<dbReference type="GeneID" id="28842885"/>
<name>A0A1B8G8V1_9PEZI</name>
<sequence length="1496" mass="166372">MTTTWKEIGVVPDSDEEDDSLDSQTTLNPEQHDDIDAIPDVHPTLLRVEAKTEATSTEDRLEEQPDCSQTNAISQELVTGDLPPEIRSGTQPQNGNSPNLLASAGPKQGPQAQSSPVLAAVRQTTPGPVEGTTQDEVSRSYVGLLSSPTSSLSSLGTTPSQSPYRSNILPPGNGEQSEASHTVPTLSFEEITDQGIPIFANANNFESAHRRSFRPRTEIQLHPYLLDSERHRRDFMARGLQPMRFIPAQQVTKGAPQSGDSQDTEFEVEEDSQKTGVEESYDVFGSSQNLMSSPARPHRSAVEVDDGLQSLPSSFRSDGLDSDDVELPDISTLIDQARRGVVGTKKIGNSSRRRTHGAAHSRQNGSQLTSNASKNRLPTIIDVFDVPQSPPMTSPAVPSLVARAGATEGTVSERRSDMSAESAATRGTVQHRLGVTDLPTPATSSVRRANDHSDEICVIEDDPFISSSEGEAPQSSPPKEPTRVRKLLRGVLPASHIRVNPQTRGIQQNAPRTAARDSFNHSPLLPEIRRGIALPRVADEMTASAPANPRTGLGFLSDESDEEDFGSHGIVKESGQDSQSIFTQSDFGFATEDNAIDPMIVPKKRQRTLFSDTGNRKKRRVVTSLFRPTHGTPSYQPRISELLPDPSGSPVPTQRSAASRSNGPSLAQEVLAKITSRSRPSPRKIQEVMPNFSEPVAYQPRFIRIAARSAGSRHALGRQGPVRKFVRLDNREDTIEAQTVLREWRGRPAKHRTQSFTPRSPLRVISEESRNQRSLSSNNSKLPAVSHTTRRPSNYPKVRVTNHQTKISWASTSPQIEPRVRLGNNKRRKQYSTRPTSNRAPRSAPQPRSAQLEISEADYSNRDRRSAFGSTKRNLDRSYERYQNGSATENHIPLARFLANEGFVGSRSGTSEPETGSRDGERIINVVDKGIPQARRQRKRTPKQLDATAARFRQPDKPMLIAPIETPTPSKAVHDYGGKLYGLGGADTDYPIDFDIFPLRSGVYFHESTFIGQGKLAKAIGTESSKYYGHPRGYASAQFGTQHVKWDVWDANVSSEIGIYFDWIVSRLNSFGTASLNGVKSDVEEDTVRCMLFMIDYFQNTLAFESREEQDLCLQRMTEVMERLTQCLEVLVSNLDFRDDFNNRRIMDLSVFGVVLIFQTLRMSATHGGNVSQRTTGQLEALLQRTATTSVKLLFIVGLSSVQSLYDDLQYLASREAGIKSSENPTQAWVILMHIMHAARIPRVTFWDAVNLQLLENISIEGDARVLEKTWYSAFTLLPLMEFNDLGVLITRSRYRATAENWALPQKIAKRLFELYASDTEQPPNFNKYCRATFSRCHHLIQVWGWRRYGSIVGTFFDFFASHGFSHIGSEMVGTSPEFINDLDGALSSAIDSEDQCFHIFLKIVHSAIKQLREAGDAREIRNLVTRLLPNHDLQYQEGPAKVANTTALRNHRDLLSTLYWAAPVEVQCRINMMLGLVNREISKMEAYSRNAARRV</sequence>
<dbReference type="GO" id="GO:0031297">
    <property type="term" value="P:replication fork processing"/>
    <property type="evidence" value="ECO:0007669"/>
    <property type="project" value="InterPro"/>
</dbReference>
<feature type="region of interest" description="Disordered" evidence="1">
    <location>
        <begin position="344"/>
        <end position="373"/>
    </location>
</feature>
<gene>
    <name evidence="2" type="ORF">VE01_09499</name>
</gene>
<dbReference type="OrthoDB" id="2386201at2759"/>
<feature type="compositionally biased region" description="Polar residues" evidence="1">
    <location>
        <begin position="650"/>
        <end position="665"/>
    </location>
</feature>
<feature type="region of interest" description="Disordered" evidence="1">
    <location>
        <begin position="627"/>
        <end position="666"/>
    </location>
</feature>
<dbReference type="EMBL" id="KV460270">
    <property type="protein sequence ID" value="OBT92255.1"/>
    <property type="molecule type" value="Genomic_DNA"/>
</dbReference>
<feature type="compositionally biased region" description="Basic and acidic residues" evidence="1">
    <location>
        <begin position="48"/>
        <end position="63"/>
    </location>
</feature>
<reference evidence="2 3" key="1">
    <citation type="submission" date="2016-03" db="EMBL/GenBank/DDBJ databases">
        <title>Comparative genomics of Pseudogymnoascus destructans, the fungus causing white-nose syndrome of bats.</title>
        <authorList>
            <person name="Palmer J.M."/>
            <person name="Drees K.P."/>
            <person name="Foster J.T."/>
            <person name="Lindner D.L."/>
        </authorList>
    </citation>
    <scope>NUCLEOTIDE SEQUENCE [LARGE SCALE GENOMIC DNA]</scope>
    <source>
        <strain evidence="2 3">UAMH 10579</strain>
    </source>
</reference>
<feature type="region of interest" description="Disordered" evidence="1">
    <location>
        <begin position="504"/>
        <end position="523"/>
    </location>
</feature>
<dbReference type="PANTHER" id="PTHR28122">
    <property type="entry name" value="E3 UBIQUITIN-PROTEIN LIGASE SUBSTRATE RECEPTOR MMS22"/>
    <property type="match status" value="1"/>
</dbReference>
<evidence type="ECO:0000256" key="1">
    <source>
        <dbReference type="SAM" id="MobiDB-lite"/>
    </source>
</evidence>
<dbReference type="Pfam" id="PF09462">
    <property type="entry name" value="Mus7"/>
    <property type="match status" value="1"/>
</dbReference>
<evidence type="ECO:0000313" key="2">
    <source>
        <dbReference type="EMBL" id="OBT92255.1"/>
    </source>
</evidence>
<feature type="compositionally biased region" description="Low complexity" evidence="1">
    <location>
        <begin position="144"/>
        <end position="163"/>
    </location>
</feature>
<accession>A0A1B8G8V1</accession>
<feature type="region of interest" description="Disordered" evidence="1">
    <location>
        <begin position="1"/>
        <end position="182"/>
    </location>
</feature>
<dbReference type="InterPro" id="IPR019021">
    <property type="entry name" value="Mms22"/>
</dbReference>
<dbReference type="RefSeq" id="XP_018125988.1">
    <property type="nucleotide sequence ID" value="XM_018278912.2"/>
</dbReference>
<dbReference type="GO" id="GO:0000724">
    <property type="term" value="P:double-strand break repair via homologous recombination"/>
    <property type="evidence" value="ECO:0007669"/>
    <property type="project" value="TreeGrafter"/>
</dbReference>
<keyword evidence="3" id="KW-1185">Reference proteome</keyword>
<feature type="compositionally biased region" description="Polar residues" evidence="1">
    <location>
        <begin position="361"/>
        <end position="373"/>
    </location>
</feature>
<organism evidence="2 3">
    <name type="scientific">Pseudogymnoascus verrucosus</name>
    <dbReference type="NCBI Taxonomy" id="342668"/>
    <lineage>
        <taxon>Eukaryota</taxon>
        <taxon>Fungi</taxon>
        <taxon>Dikarya</taxon>
        <taxon>Ascomycota</taxon>
        <taxon>Pezizomycotina</taxon>
        <taxon>Leotiomycetes</taxon>
        <taxon>Thelebolales</taxon>
        <taxon>Thelebolaceae</taxon>
        <taxon>Pseudogymnoascus</taxon>
    </lineage>
</organism>
<feature type="region of interest" description="Disordered" evidence="1">
    <location>
        <begin position="407"/>
        <end position="426"/>
    </location>
</feature>
<dbReference type="STRING" id="342668.A0A1B8G8V1"/>
<feature type="region of interest" description="Disordered" evidence="1">
    <location>
        <begin position="251"/>
        <end position="276"/>
    </location>
</feature>